<feature type="signal peptide" evidence="1">
    <location>
        <begin position="1"/>
        <end position="19"/>
    </location>
</feature>
<sequence length="60" mass="6284">MKKLVVILGIILTSGIATFALSGSKTEVTDNTQVKADRIILEKSQAQNGASLHSDIATAD</sequence>
<dbReference type="AlphaFoldDB" id="A0A2T5J5Q6"/>
<dbReference type="EMBL" id="QAOQ01000008">
    <property type="protein sequence ID" value="PTQ93601.1"/>
    <property type="molecule type" value="Genomic_DNA"/>
</dbReference>
<protein>
    <submittedName>
        <fullName evidence="2">Uncharacterized protein</fullName>
    </submittedName>
</protein>
<proteinExistence type="predicted"/>
<name>A0A2T5J5Q6_9SPHI</name>
<dbReference type="RefSeq" id="WP_107830772.1">
    <property type="nucleotide sequence ID" value="NZ_CP160205.1"/>
</dbReference>
<reference evidence="2 3" key="1">
    <citation type="submission" date="2018-04" db="EMBL/GenBank/DDBJ databases">
        <title>Genomic Encyclopedia of Archaeal and Bacterial Type Strains, Phase II (KMG-II): from individual species to whole genera.</title>
        <authorList>
            <person name="Goeker M."/>
        </authorList>
    </citation>
    <scope>NUCLEOTIDE SEQUENCE [LARGE SCALE GENOMIC DNA]</scope>
    <source>
        <strain evidence="2 3">DSM 26809</strain>
    </source>
</reference>
<keyword evidence="1" id="KW-0732">Signal</keyword>
<gene>
    <name evidence="2" type="ORF">C8P68_10863</name>
</gene>
<evidence type="ECO:0000313" key="3">
    <source>
        <dbReference type="Proteomes" id="UP000244168"/>
    </source>
</evidence>
<keyword evidence="3" id="KW-1185">Reference proteome</keyword>
<evidence type="ECO:0000313" key="2">
    <source>
        <dbReference type="EMBL" id="PTQ93601.1"/>
    </source>
</evidence>
<feature type="chain" id="PRO_5015581176" evidence="1">
    <location>
        <begin position="20"/>
        <end position="60"/>
    </location>
</feature>
<accession>A0A2T5J5Q6</accession>
<dbReference type="Proteomes" id="UP000244168">
    <property type="component" value="Unassembled WGS sequence"/>
</dbReference>
<organism evidence="2 3">
    <name type="scientific">Mucilaginibacter yixingensis</name>
    <dbReference type="NCBI Taxonomy" id="1295612"/>
    <lineage>
        <taxon>Bacteria</taxon>
        <taxon>Pseudomonadati</taxon>
        <taxon>Bacteroidota</taxon>
        <taxon>Sphingobacteriia</taxon>
        <taxon>Sphingobacteriales</taxon>
        <taxon>Sphingobacteriaceae</taxon>
        <taxon>Mucilaginibacter</taxon>
    </lineage>
</organism>
<evidence type="ECO:0000256" key="1">
    <source>
        <dbReference type="SAM" id="SignalP"/>
    </source>
</evidence>
<comment type="caution">
    <text evidence="2">The sequence shown here is derived from an EMBL/GenBank/DDBJ whole genome shotgun (WGS) entry which is preliminary data.</text>
</comment>